<evidence type="ECO:0000256" key="5">
    <source>
        <dbReference type="RuleBase" id="RU004168"/>
    </source>
</evidence>
<evidence type="ECO:0000259" key="6">
    <source>
        <dbReference type="PROSITE" id="PS51160"/>
    </source>
</evidence>
<dbReference type="PANTHER" id="PTHR47268">
    <property type="entry name" value="ACYLPHOSPHATASE"/>
    <property type="match status" value="1"/>
</dbReference>
<evidence type="ECO:0000256" key="1">
    <source>
        <dbReference type="ARBA" id="ARBA00005614"/>
    </source>
</evidence>
<organism evidence="7 8">
    <name type="scientific">Hydrogenimonas cancrithermarum</name>
    <dbReference type="NCBI Taxonomy" id="2993563"/>
    <lineage>
        <taxon>Bacteria</taxon>
        <taxon>Pseudomonadati</taxon>
        <taxon>Campylobacterota</taxon>
        <taxon>Epsilonproteobacteria</taxon>
        <taxon>Campylobacterales</taxon>
        <taxon>Hydrogenimonadaceae</taxon>
        <taxon>Hydrogenimonas</taxon>
    </lineage>
</organism>
<evidence type="ECO:0000256" key="2">
    <source>
        <dbReference type="ARBA" id="ARBA00012150"/>
    </source>
</evidence>
<reference evidence="7 8" key="1">
    <citation type="submission" date="2023-03" db="EMBL/GenBank/DDBJ databases">
        <title>Description of Hydrogenimonas sp. ISO32.</title>
        <authorList>
            <person name="Mino S."/>
            <person name="Fukazawa S."/>
            <person name="Sawabe T."/>
        </authorList>
    </citation>
    <scope>NUCLEOTIDE SEQUENCE [LARGE SCALE GENOMIC DNA]</scope>
    <source>
        <strain evidence="7 8">ISO32</strain>
    </source>
</reference>
<evidence type="ECO:0000313" key="8">
    <source>
        <dbReference type="Proteomes" id="UP001321445"/>
    </source>
</evidence>
<dbReference type="RefSeq" id="WP_286337087.1">
    <property type="nucleotide sequence ID" value="NZ_AP027370.1"/>
</dbReference>
<dbReference type="InterPro" id="IPR036046">
    <property type="entry name" value="Acylphosphatase-like_dom_sf"/>
</dbReference>
<dbReference type="Gene3D" id="3.30.70.100">
    <property type="match status" value="1"/>
</dbReference>
<feature type="domain" description="Acylphosphatase-like" evidence="6">
    <location>
        <begin position="3"/>
        <end position="90"/>
    </location>
</feature>
<comment type="similarity">
    <text evidence="1 5">Belongs to the acylphosphatase family.</text>
</comment>
<keyword evidence="8" id="KW-1185">Reference proteome</keyword>
<dbReference type="EC" id="3.6.1.7" evidence="2 4"/>
<comment type="catalytic activity">
    <reaction evidence="3 4">
        <text>an acyl phosphate + H2O = a carboxylate + phosphate + H(+)</text>
        <dbReference type="Rhea" id="RHEA:14965"/>
        <dbReference type="ChEBI" id="CHEBI:15377"/>
        <dbReference type="ChEBI" id="CHEBI:15378"/>
        <dbReference type="ChEBI" id="CHEBI:29067"/>
        <dbReference type="ChEBI" id="CHEBI:43474"/>
        <dbReference type="ChEBI" id="CHEBI:59918"/>
        <dbReference type="EC" id="3.6.1.7"/>
    </reaction>
</comment>
<dbReference type="Proteomes" id="UP001321445">
    <property type="component" value="Chromosome"/>
</dbReference>
<gene>
    <name evidence="7" type="primary">acyP</name>
    <name evidence="7" type="ORF">HCR_01850</name>
</gene>
<protein>
    <recommendedName>
        <fullName evidence="2 4">acylphosphatase</fullName>
        <ecNumber evidence="2 4">3.6.1.7</ecNumber>
    </recommendedName>
</protein>
<accession>A0ABN6WSP3</accession>
<name>A0ABN6WSP3_9BACT</name>
<feature type="active site" evidence="4">
    <location>
        <position position="36"/>
    </location>
</feature>
<proteinExistence type="inferred from homology"/>
<dbReference type="EMBL" id="AP027370">
    <property type="protein sequence ID" value="BDY11873.1"/>
    <property type="molecule type" value="Genomic_DNA"/>
</dbReference>
<dbReference type="PROSITE" id="PS51160">
    <property type="entry name" value="ACYLPHOSPHATASE_3"/>
    <property type="match status" value="1"/>
</dbReference>
<evidence type="ECO:0000313" key="7">
    <source>
        <dbReference type="EMBL" id="BDY11873.1"/>
    </source>
</evidence>
<feature type="active site" evidence="4">
    <location>
        <position position="18"/>
    </location>
</feature>
<evidence type="ECO:0000256" key="4">
    <source>
        <dbReference type="PROSITE-ProRule" id="PRU00520"/>
    </source>
</evidence>
<sequence length="90" mass="9929">MKRYRCIVSGKVQGVWYRKFVSEAARAAGFRGYVRNLSDGTVEAVVDTPESGLEAFKSILKKGSPMSDVQEIVCKEIPLDAPFGDFGVIR</sequence>
<dbReference type="PANTHER" id="PTHR47268:SF4">
    <property type="entry name" value="ACYLPHOSPHATASE"/>
    <property type="match status" value="1"/>
</dbReference>
<keyword evidence="4" id="KW-0378">Hydrolase</keyword>
<dbReference type="Pfam" id="PF00708">
    <property type="entry name" value="Acylphosphatase"/>
    <property type="match status" value="1"/>
</dbReference>
<evidence type="ECO:0000256" key="3">
    <source>
        <dbReference type="ARBA" id="ARBA00047645"/>
    </source>
</evidence>
<dbReference type="InterPro" id="IPR020456">
    <property type="entry name" value="Acylphosphatase"/>
</dbReference>
<dbReference type="InterPro" id="IPR001792">
    <property type="entry name" value="Acylphosphatase-like_dom"/>
</dbReference>
<dbReference type="SUPFAM" id="SSF54975">
    <property type="entry name" value="Acylphosphatase/BLUF domain-like"/>
    <property type="match status" value="1"/>
</dbReference>